<name>A0AAV7VD97_PLEWA</name>
<keyword evidence="3" id="KW-1185">Reference proteome</keyword>
<comment type="caution">
    <text evidence="2">The sequence shown here is derived from an EMBL/GenBank/DDBJ whole genome shotgun (WGS) entry which is preliminary data.</text>
</comment>
<evidence type="ECO:0000313" key="3">
    <source>
        <dbReference type="Proteomes" id="UP001066276"/>
    </source>
</evidence>
<feature type="region of interest" description="Disordered" evidence="1">
    <location>
        <begin position="1"/>
        <end position="20"/>
    </location>
</feature>
<proteinExistence type="predicted"/>
<organism evidence="2 3">
    <name type="scientific">Pleurodeles waltl</name>
    <name type="common">Iberian ribbed newt</name>
    <dbReference type="NCBI Taxonomy" id="8319"/>
    <lineage>
        <taxon>Eukaryota</taxon>
        <taxon>Metazoa</taxon>
        <taxon>Chordata</taxon>
        <taxon>Craniata</taxon>
        <taxon>Vertebrata</taxon>
        <taxon>Euteleostomi</taxon>
        <taxon>Amphibia</taxon>
        <taxon>Batrachia</taxon>
        <taxon>Caudata</taxon>
        <taxon>Salamandroidea</taxon>
        <taxon>Salamandridae</taxon>
        <taxon>Pleurodelinae</taxon>
        <taxon>Pleurodeles</taxon>
    </lineage>
</organism>
<gene>
    <name evidence="2" type="ORF">NDU88_002068</name>
</gene>
<dbReference type="EMBL" id="JANPWB010000003">
    <property type="protein sequence ID" value="KAJ1198225.1"/>
    <property type="molecule type" value="Genomic_DNA"/>
</dbReference>
<feature type="region of interest" description="Disordered" evidence="1">
    <location>
        <begin position="84"/>
        <end position="109"/>
    </location>
</feature>
<evidence type="ECO:0000256" key="1">
    <source>
        <dbReference type="SAM" id="MobiDB-lite"/>
    </source>
</evidence>
<evidence type="ECO:0000313" key="2">
    <source>
        <dbReference type="EMBL" id="KAJ1198225.1"/>
    </source>
</evidence>
<sequence length="164" mass="17226">MRGYPAALLHPTPQRVSHRSLPLHHSNWPVPLVRPAAGQCFPPGPGSPGTSLRLAPTFLRVCTASSLTASEGLCRQLLSPSLLRASSAPSTRTPAPHRPGPPAPQQRRQPGLLPQLVVAASMGASRYAPAIPFSSAAVEPPPGGHSTHRCCFARGLLSPRGRLV</sequence>
<dbReference type="Proteomes" id="UP001066276">
    <property type="component" value="Chromosome 2_1"/>
</dbReference>
<dbReference type="AlphaFoldDB" id="A0AAV7VD97"/>
<accession>A0AAV7VD97</accession>
<reference evidence="2" key="1">
    <citation type="journal article" date="2022" name="bioRxiv">
        <title>Sequencing and chromosome-scale assembly of the giantPleurodeles waltlgenome.</title>
        <authorList>
            <person name="Brown T."/>
            <person name="Elewa A."/>
            <person name="Iarovenko S."/>
            <person name="Subramanian E."/>
            <person name="Araus A.J."/>
            <person name="Petzold A."/>
            <person name="Susuki M."/>
            <person name="Suzuki K.-i.T."/>
            <person name="Hayashi T."/>
            <person name="Toyoda A."/>
            <person name="Oliveira C."/>
            <person name="Osipova E."/>
            <person name="Leigh N.D."/>
            <person name="Simon A."/>
            <person name="Yun M.H."/>
        </authorList>
    </citation>
    <scope>NUCLEOTIDE SEQUENCE</scope>
    <source>
        <strain evidence="2">20211129_DDA</strain>
        <tissue evidence="2">Liver</tissue>
    </source>
</reference>
<feature type="compositionally biased region" description="Low complexity" evidence="1">
    <location>
        <begin position="84"/>
        <end position="94"/>
    </location>
</feature>
<protein>
    <submittedName>
        <fullName evidence="2">Uncharacterized protein</fullName>
    </submittedName>
</protein>